<dbReference type="SUPFAM" id="SSF53822">
    <property type="entry name" value="Periplasmic binding protein-like I"/>
    <property type="match status" value="1"/>
</dbReference>
<dbReference type="STRING" id="1006576.DTL3_0309"/>
<evidence type="ECO:0000259" key="7">
    <source>
        <dbReference type="Pfam" id="PF02608"/>
    </source>
</evidence>
<keyword evidence="5" id="KW-0472">Membrane</keyword>
<sequence>MKKRILKVATLLMLVFLLSITASAKLRIALLLNGNLGDMSFFDSAAAGMKTIEKELGATIKIIEAGPDPSNWEPALADLSEMGWDLIIVGTPTMAEFVENIAPLYPKQKYIFFDGSVDYSKGGLDNVYSIQYKQNEGSFLAGALAAMVTSSNLSFANPEKYIGFLGGMDYPIINDFLIGYIQGAKYIDPDIKVSISYVGNFVDAAKGKELSLAQYNQGVDVSFNVAGGAGLGQIEAAYEVKKYVIGVDSDQALLFEKHSPEKTEHILTSMLKRVDNSLVHAVKRYVEGTLEFGKMEALGLKEGAVGLADNKYYRQIVPEEMRKKIEELSDKIVNDEIIVNTAFGMSQEELEQIRSSVRK</sequence>
<dbReference type="PANTHER" id="PTHR34296">
    <property type="entry name" value="TRANSCRIPTIONAL ACTIVATOR PROTEIN MED"/>
    <property type="match status" value="1"/>
</dbReference>
<evidence type="ECO:0000256" key="3">
    <source>
        <dbReference type="ARBA" id="ARBA00022475"/>
    </source>
</evidence>
<dbReference type="Proteomes" id="UP000032809">
    <property type="component" value="Chromosome I"/>
</dbReference>
<evidence type="ECO:0000256" key="4">
    <source>
        <dbReference type="ARBA" id="ARBA00022729"/>
    </source>
</evidence>
<evidence type="ECO:0000256" key="5">
    <source>
        <dbReference type="ARBA" id="ARBA00023136"/>
    </source>
</evidence>
<name>A0A0C7P065_DEFTU</name>
<keyword evidence="3" id="KW-1003">Cell membrane</keyword>
<dbReference type="InterPro" id="IPR028082">
    <property type="entry name" value="Peripla_BP_I"/>
</dbReference>
<dbReference type="PANTHER" id="PTHR34296:SF2">
    <property type="entry name" value="ABC TRANSPORTER GUANOSINE-BINDING PROTEIN NUPN"/>
    <property type="match status" value="1"/>
</dbReference>
<dbReference type="AlphaFoldDB" id="A0A0C7P065"/>
<evidence type="ECO:0000256" key="2">
    <source>
        <dbReference type="ARBA" id="ARBA00008610"/>
    </source>
</evidence>
<dbReference type="Pfam" id="PF02608">
    <property type="entry name" value="Bmp"/>
    <property type="match status" value="1"/>
</dbReference>
<evidence type="ECO:0000256" key="6">
    <source>
        <dbReference type="ARBA" id="ARBA00023288"/>
    </source>
</evidence>
<protein>
    <submittedName>
        <fullName evidence="8">Putative ABC-type transport system, periplasmic component/surface lipoprotein</fullName>
    </submittedName>
</protein>
<organism evidence="8 9">
    <name type="scientific">Defluviitoga tunisiensis</name>
    <dbReference type="NCBI Taxonomy" id="1006576"/>
    <lineage>
        <taxon>Bacteria</taxon>
        <taxon>Thermotogati</taxon>
        <taxon>Thermotogota</taxon>
        <taxon>Thermotogae</taxon>
        <taxon>Petrotogales</taxon>
        <taxon>Petrotogaceae</taxon>
        <taxon>Defluviitoga</taxon>
    </lineage>
</organism>
<comment type="subcellular location">
    <subcellularLocation>
        <location evidence="1">Cell membrane</location>
        <topology evidence="1">Lipid-anchor</topology>
    </subcellularLocation>
</comment>
<feature type="domain" description="ABC transporter substrate-binding protein PnrA-like" evidence="7">
    <location>
        <begin position="26"/>
        <end position="340"/>
    </location>
</feature>
<dbReference type="InterPro" id="IPR003760">
    <property type="entry name" value="PnrA-like"/>
</dbReference>
<dbReference type="GO" id="GO:0005886">
    <property type="term" value="C:plasma membrane"/>
    <property type="evidence" value="ECO:0007669"/>
    <property type="project" value="UniProtKB-SubCell"/>
</dbReference>
<dbReference type="KEGG" id="dtn:DTL3_0309"/>
<evidence type="ECO:0000256" key="1">
    <source>
        <dbReference type="ARBA" id="ARBA00004193"/>
    </source>
</evidence>
<dbReference type="EMBL" id="LN824141">
    <property type="protein sequence ID" value="CEP77640.1"/>
    <property type="molecule type" value="Genomic_DNA"/>
</dbReference>
<evidence type="ECO:0000313" key="9">
    <source>
        <dbReference type="Proteomes" id="UP000032809"/>
    </source>
</evidence>
<dbReference type="Gene3D" id="3.40.50.2300">
    <property type="match status" value="2"/>
</dbReference>
<evidence type="ECO:0000313" key="8">
    <source>
        <dbReference type="EMBL" id="CEP77640.1"/>
    </source>
</evidence>
<dbReference type="RefSeq" id="WP_084217084.1">
    <property type="nucleotide sequence ID" value="NZ_LN824141.1"/>
</dbReference>
<proteinExistence type="inferred from homology"/>
<accession>A0A0C7P065</accession>
<dbReference type="OrthoDB" id="9769871at2"/>
<reference evidence="9" key="1">
    <citation type="submission" date="2014-11" db="EMBL/GenBank/DDBJ databases">
        <authorList>
            <person name="Wibberg D."/>
        </authorList>
    </citation>
    <scope>NUCLEOTIDE SEQUENCE [LARGE SCALE GENOMIC DNA]</scope>
    <source>
        <strain evidence="9">L3</strain>
    </source>
</reference>
<gene>
    <name evidence="8" type="ORF">DTL3_0309</name>
</gene>
<dbReference type="InterPro" id="IPR050957">
    <property type="entry name" value="BMP_lipoprotein"/>
</dbReference>
<comment type="similarity">
    <text evidence="2">Belongs to the BMP lipoprotein family.</text>
</comment>
<keyword evidence="9" id="KW-1185">Reference proteome</keyword>
<dbReference type="HOGENOM" id="CLU_038813_0_1_0"/>
<keyword evidence="4" id="KW-0732">Signal</keyword>
<keyword evidence="6 8" id="KW-0449">Lipoprotein</keyword>
<dbReference type="CDD" id="cd19964">
    <property type="entry name" value="PBP1_BMP-like"/>
    <property type="match status" value="1"/>
</dbReference>
<dbReference type="PATRIC" id="fig|1006576.9.peg.306"/>